<sequence length="288" mass="31720">MAKLYRNNRAPLGNKITLVAGNSLPIKVEGLGSNRRHIVLKSRNPQLLTVSAVQVNDRMLEQSLRIEVRRDGVVTSQRTFLDAFLNDGTPALSKKDQTTAPLEVEVLPEIRLPADSTEVGMLTRMLLVENITPGLPGYSSSEVEECMKWMRFVFINRMQLGSEFFGAGKNINNLVEFVKAPNQVEGFANYPKLSTVLGDNLARYIEIANDGTHAKNKAFRDYIALAVATARLSESELGKDPCITKLYAWRTTGAASPGKNFVLFASKGGQDFYTLTDSFIKDSGKGGK</sequence>
<reference evidence="1 2" key="1">
    <citation type="submission" date="2015-03" db="EMBL/GenBank/DDBJ databases">
        <authorList>
            <person name="Krishnan R."/>
            <person name="Midha S."/>
            <person name="Patil P.B."/>
            <person name="Rameshkumar N."/>
        </authorList>
    </citation>
    <scope>NUCLEOTIDE SEQUENCE [LARGE SCALE GENOMIC DNA]</scope>
    <source>
        <strain evidence="1 2">L1E11</strain>
    </source>
</reference>
<protein>
    <submittedName>
        <fullName evidence="1">Uncharacterized protein</fullName>
    </submittedName>
</protein>
<dbReference type="Proteomes" id="UP000248090">
    <property type="component" value="Unassembled WGS sequence"/>
</dbReference>
<evidence type="ECO:0000313" key="1">
    <source>
        <dbReference type="EMBL" id="PXF32130.1"/>
    </source>
</evidence>
<name>A0ABX5M5D6_9GAMM</name>
<organism evidence="1 2">
    <name type="scientific">Pokkaliibacter plantistimulans</name>
    <dbReference type="NCBI Taxonomy" id="1635171"/>
    <lineage>
        <taxon>Bacteria</taxon>
        <taxon>Pseudomonadati</taxon>
        <taxon>Pseudomonadota</taxon>
        <taxon>Gammaproteobacteria</taxon>
        <taxon>Oceanospirillales</taxon>
        <taxon>Balneatrichaceae</taxon>
        <taxon>Pokkaliibacter</taxon>
    </lineage>
</organism>
<gene>
    <name evidence="1" type="ORF">WH50_06335</name>
</gene>
<evidence type="ECO:0000313" key="2">
    <source>
        <dbReference type="Proteomes" id="UP000248090"/>
    </source>
</evidence>
<dbReference type="EMBL" id="LAPT01000024">
    <property type="protein sequence ID" value="PXF32130.1"/>
    <property type="molecule type" value="Genomic_DNA"/>
</dbReference>
<proteinExistence type="predicted"/>
<accession>A0ABX5M5D6</accession>
<keyword evidence="2" id="KW-1185">Reference proteome</keyword>
<comment type="caution">
    <text evidence="1">The sequence shown here is derived from an EMBL/GenBank/DDBJ whole genome shotgun (WGS) entry which is preliminary data.</text>
</comment>